<feature type="compositionally biased region" description="Basic and acidic residues" evidence="2">
    <location>
        <begin position="83"/>
        <end position="98"/>
    </location>
</feature>
<dbReference type="GO" id="GO:0005737">
    <property type="term" value="C:cytoplasm"/>
    <property type="evidence" value="ECO:0007669"/>
    <property type="project" value="TreeGrafter"/>
</dbReference>
<feature type="compositionally biased region" description="Basic and acidic residues" evidence="2">
    <location>
        <begin position="120"/>
        <end position="131"/>
    </location>
</feature>
<comment type="similarity">
    <text evidence="1">Belongs to the CDV3 family.</text>
</comment>
<dbReference type="EMBL" id="GDRN01026261">
    <property type="protein sequence ID" value="JAI67690.1"/>
    <property type="molecule type" value="Transcribed_RNA"/>
</dbReference>
<name>A0A0P4WSZ3_SCYOL</name>
<feature type="region of interest" description="Disordered" evidence="2">
    <location>
        <begin position="35"/>
        <end position="190"/>
    </location>
</feature>
<accession>A0A0P4WSZ3</accession>
<protein>
    <recommendedName>
        <fullName evidence="4">Protein CDV3 homolog</fullName>
    </recommendedName>
</protein>
<evidence type="ECO:0008006" key="4">
    <source>
        <dbReference type="Google" id="ProtNLM"/>
    </source>
</evidence>
<evidence type="ECO:0000256" key="2">
    <source>
        <dbReference type="SAM" id="MobiDB-lite"/>
    </source>
</evidence>
<evidence type="ECO:0000256" key="1">
    <source>
        <dbReference type="ARBA" id="ARBA00006062"/>
    </source>
</evidence>
<dbReference type="InterPro" id="IPR026806">
    <property type="entry name" value="CDV3"/>
</dbReference>
<feature type="compositionally biased region" description="Acidic residues" evidence="2">
    <location>
        <begin position="62"/>
        <end position="82"/>
    </location>
</feature>
<feature type="compositionally biased region" description="Basic and acidic residues" evidence="2">
    <location>
        <begin position="48"/>
        <end position="59"/>
    </location>
</feature>
<dbReference type="AlphaFoldDB" id="A0A0P4WSZ3"/>
<proteinExistence type="inferred from homology"/>
<reference evidence="3" key="1">
    <citation type="submission" date="2015-09" db="EMBL/GenBank/DDBJ databases">
        <title>Scylla olivacea transcriptome.</title>
        <authorList>
            <person name="Ikhwanuddin M."/>
        </authorList>
    </citation>
    <scope>NUCLEOTIDE SEQUENCE</scope>
</reference>
<dbReference type="Pfam" id="PF15359">
    <property type="entry name" value="CDV3"/>
    <property type="match status" value="1"/>
</dbReference>
<organism evidence="3">
    <name type="scientific">Scylla olivacea</name>
    <name type="common">Orange mud crab</name>
    <name type="synonym">Cancer olivacea</name>
    <dbReference type="NCBI Taxonomy" id="85551"/>
    <lineage>
        <taxon>Eukaryota</taxon>
        <taxon>Metazoa</taxon>
        <taxon>Ecdysozoa</taxon>
        <taxon>Arthropoda</taxon>
        <taxon>Crustacea</taxon>
        <taxon>Multicrustacea</taxon>
        <taxon>Malacostraca</taxon>
        <taxon>Eumalacostraca</taxon>
        <taxon>Eucarida</taxon>
        <taxon>Decapoda</taxon>
        <taxon>Pleocyemata</taxon>
        <taxon>Brachyura</taxon>
        <taxon>Eubrachyura</taxon>
        <taxon>Portunoidea</taxon>
        <taxon>Portunidae</taxon>
        <taxon>Portuninae</taxon>
        <taxon>Scylla</taxon>
    </lineage>
</organism>
<dbReference type="PANTHER" id="PTHR16284">
    <property type="entry name" value="PROTEIN CDV3 HOMOLOG"/>
    <property type="match status" value="1"/>
</dbReference>
<dbReference type="PANTHER" id="PTHR16284:SF13">
    <property type="entry name" value="PROTEIN CDV3 HOMOLOG"/>
    <property type="match status" value="1"/>
</dbReference>
<evidence type="ECO:0000313" key="3">
    <source>
        <dbReference type="EMBL" id="JAI67690.1"/>
    </source>
</evidence>
<feature type="compositionally biased region" description="Acidic residues" evidence="2">
    <location>
        <begin position="104"/>
        <end position="119"/>
    </location>
</feature>
<sequence>MADLDSFFARKDRKKVKGRKFTTTDEIARRLEETEKKLEQQQQQGVKAKAESLVKKQPQEESTTEEYPVEEENPPKEEEEEWNDFKDEGDKDLTDLKITKLQIEDEEEGGGGSADDDGEKGDHGDKKDGVWKTEQVPAPPPAPVAAPVVEPEEKNKLSQMGSSYVPPHMRSMAASPLPKSTPRRNRTAPDINSEMAFPSLFDAQAANPMGAWGKKRMNNEGFESVRHGSTRSYQEDYAAPKLSTANRFDALSDNS</sequence>